<dbReference type="Pfam" id="PF01471">
    <property type="entry name" value="PG_binding_1"/>
    <property type="match status" value="1"/>
</dbReference>
<feature type="binding site" evidence="9">
    <location>
        <position position="208"/>
    </location>
    <ligand>
        <name>Zn(2+)</name>
        <dbReference type="ChEBI" id="CHEBI:29105"/>
        <label>1</label>
    </ligand>
</feature>
<evidence type="ECO:0000313" key="14">
    <source>
        <dbReference type="Proteomes" id="UP000631114"/>
    </source>
</evidence>
<evidence type="ECO:0000256" key="5">
    <source>
        <dbReference type="ARBA" id="ARBA00022833"/>
    </source>
</evidence>
<feature type="binding site" evidence="9">
    <location>
        <position position="206"/>
    </location>
    <ligand>
        <name>Zn(2+)</name>
        <dbReference type="ChEBI" id="CHEBI:29105"/>
        <label>1</label>
    </ligand>
</feature>
<dbReference type="InterPro" id="IPR006026">
    <property type="entry name" value="Peptidase_Metallo"/>
</dbReference>
<dbReference type="GO" id="GO:0004222">
    <property type="term" value="F:metalloendopeptidase activity"/>
    <property type="evidence" value="ECO:0007669"/>
    <property type="project" value="InterPro"/>
</dbReference>
<reference evidence="13 14" key="1">
    <citation type="submission" date="2020-10" db="EMBL/GenBank/DDBJ databases">
        <title>The Coptis chinensis genome and diversification of protoberbering-type alkaloids.</title>
        <authorList>
            <person name="Wang B."/>
            <person name="Shu S."/>
            <person name="Song C."/>
            <person name="Liu Y."/>
        </authorList>
    </citation>
    <scope>NUCLEOTIDE SEQUENCE [LARGE SCALE GENOMIC DNA]</scope>
    <source>
        <strain evidence="13">HL-2020</strain>
        <tissue evidence="13">Leaf</tissue>
    </source>
</reference>
<dbReference type="OrthoDB" id="406838at2759"/>
<dbReference type="AlphaFoldDB" id="A0A835J0L1"/>
<evidence type="ECO:0000256" key="7">
    <source>
        <dbReference type="PIRSR" id="PIRSR001191-1"/>
    </source>
</evidence>
<keyword evidence="5 8" id="KW-0862">Zinc</keyword>
<keyword evidence="6" id="KW-0482">Metalloprotease</keyword>
<dbReference type="SUPFAM" id="SSF47090">
    <property type="entry name" value="PGBD-like"/>
    <property type="match status" value="1"/>
</dbReference>
<feature type="binding site" evidence="9">
    <location>
        <position position="224"/>
    </location>
    <ligand>
        <name>Zn(2+)</name>
        <dbReference type="ChEBI" id="CHEBI:29105"/>
        <label>1</label>
    </ligand>
</feature>
<feature type="short sequence motif" description="Cysteine switch" evidence="10">
    <location>
        <begin position="115"/>
        <end position="130"/>
    </location>
</feature>
<dbReference type="PRINTS" id="PR00138">
    <property type="entry name" value="MATRIXIN"/>
</dbReference>
<accession>A0A835J0L1</accession>
<dbReference type="EMBL" id="JADFTS010000001">
    <property type="protein sequence ID" value="KAF9625712.1"/>
    <property type="molecule type" value="Genomic_DNA"/>
</dbReference>
<keyword evidence="14" id="KW-1185">Reference proteome</keyword>
<feature type="binding site" evidence="9">
    <location>
        <position position="236"/>
    </location>
    <ligand>
        <name>Ca(2+)</name>
        <dbReference type="ChEBI" id="CHEBI:29108"/>
        <label>3</label>
    </ligand>
</feature>
<dbReference type="PANTHER" id="PTHR10201:SF213">
    <property type="entry name" value="METALLOENDOPROTEINASE 2-MMP-LIKE"/>
    <property type="match status" value="1"/>
</dbReference>
<keyword evidence="4" id="KW-0378">Hydrolase</keyword>
<evidence type="ECO:0000256" key="10">
    <source>
        <dbReference type="PIRSR" id="PIRSR621190-5"/>
    </source>
</evidence>
<keyword evidence="2" id="KW-0645">Protease</keyword>
<dbReference type="GO" id="GO:0031012">
    <property type="term" value="C:extracellular matrix"/>
    <property type="evidence" value="ECO:0007669"/>
    <property type="project" value="InterPro"/>
</dbReference>
<feature type="binding site" evidence="9">
    <location>
        <position position="234"/>
    </location>
    <ligand>
        <name>Zn(2+)</name>
        <dbReference type="ChEBI" id="CHEBI:29105"/>
        <label>1</label>
    </ligand>
</feature>
<comment type="similarity">
    <text evidence="1">Belongs to the peptidase M10A family. Matrix metalloproteinases (MMPs) subfamily.</text>
</comment>
<evidence type="ECO:0000313" key="13">
    <source>
        <dbReference type="EMBL" id="KAF9625712.1"/>
    </source>
</evidence>
<dbReference type="Pfam" id="PF00413">
    <property type="entry name" value="Peptidase_M10"/>
    <property type="match status" value="1"/>
</dbReference>
<protein>
    <recommendedName>
        <fullName evidence="12">Peptidase metallopeptidase domain-containing protein</fullName>
    </recommendedName>
</protein>
<evidence type="ECO:0000256" key="4">
    <source>
        <dbReference type="ARBA" id="ARBA00022801"/>
    </source>
</evidence>
<dbReference type="SUPFAM" id="SSF55486">
    <property type="entry name" value="Metalloproteases ('zincins'), catalytic domain"/>
    <property type="match status" value="1"/>
</dbReference>
<organism evidence="13 14">
    <name type="scientific">Coptis chinensis</name>
    <dbReference type="NCBI Taxonomy" id="261450"/>
    <lineage>
        <taxon>Eukaryota</taxon>
        <taxon>Viridiplantae</taxon>
        <taxon>Streptophyta</taxon>
        <taxon>Embryophyta</taxon>
        <taxon>Tracheophyta</taxon>
        <taxon>Spermatophyta</taxon>
        <taxon>Magnoliopsida</taxon>
        <taxon>Ranunculales</taxon>
        <taxon>Ranunculaceae</taxon>
        <taxon>Coptidoideae</taxon>
        <taxon>Coptis</taxon>
    </lineage>
</organism>
<dbReference type="Proteomes" id="UP000631114">
    <property type="component" value="Unassembled WGS sequence"/>
</dbReference>
<keyword evidence="3 8" id="KW-0479">Metal-binding</keyword>
<evidence type="ECO:0000256" key="6">
    <source>
        <dbReference type="ARBA" id="ARBA00023049"/>
    </source>
</evidence>
<evidence type="ECO:0000256" key="9">
    <source>
        <dbReference type="PIRSR" id="PIRSR621190-2"/>
    </source>
</evidence>
<keyword evidence="11" id="KW-0732">Signal</keyword>
<feature type="domain" description="Peptidase metallopeptidase" evidence="12">
    <location>
        <begin position="140"/>
        <end position="304"/>
    </location>
</feature>
<dbReference type="InterPro" id="IPR033739">
    <property type="entry name" value="M10A_MMP"/>
</dbReference>
<keyword evidence="9" id="KW-0106">Calcium</keyword>
<dbReference type="InterPro" id="IPR001818">
    <property type="entry name" value="Pept_M10_metallopeptidase"/>
</dbReference>
<evidence type="ECO:0000256" key="3">
    <source>
        <dbReference type="ARBA" id="ARBA00022723"/>
    </source>
</evidence>
<dbReference type="InterPro" id="IPR021190">
    <property type="entry name" value="Pept_M10A"/>
</dbReference>
<dbReference type="GO" id="GO:0008270">
    <property type="term" value="F:zinc ion binding"/>
    <property type="evidence" value="ECO:0007669"/>
    <property type="project" value="InterPro"/>
</dbReference>
<feature type="signal peptide" evidence="11">
    <location>
        <begin position="1"/>
        <end position="28"/>
    </location>
</feature>
<feature type="binding site" evidence="9">
    <location>
        <position position="214"/>
    </location>
    <ligand>
        <name>Ca(2+)</name>
        <dbReference type="ChEBI" id="CHEBI:29108"/>
        <label>3</label>
    </ligand>
</feature>
<dbReference type="Gene3D" id="3.40.390.10">
    <property type="entry name" value="Collagenase (Catalytic Domain)"/>
    <property type="match status" value="1"/>
</dbReference>
<feature type="binding site" evidence="9">
    <location>
        <position position="239"/>
    </location>
    <ligand>
        <name>Ca(2+)</name>
        <dbReference type="ChEBI" id="CHEBI:29108"/>
        <label>1</label>
    </ligand>
</feature>
<comment type="caution">
    <text evidence="13">The sequence shown here is derived from an EMBL/GenBank/DDBJ whole genome shotgun (WGS) entry which is preliminary data.</text>
</comment>
<dbReference type="PANTHER" id="PTHR10201">
    <property type="entry name" value="MATRIX METALLOPROTEINASE"/>
    <property type="match status" value="1"/>
</dbReference>
<dbReference type="GO" id="GO:0006508">
    <property type="term" value="P:proteolysis"/>
    <property type="evidence" value="ECO:0007669"/>
    <property type="project" value="UniProtKB-KW"/>
</dbReference>
<feature type="binding site" evidence="9">
    <location>
        <position position="213"/>
    </location>
    <ligand>
        <name>Ca(2+)</name>
        <dbReference type="ChEBI" id="CHEBI:29108"/>
        <label>3</label>
    </ligand>
</feature>
<dbReference type="GO" id="GO:0030198">
    <property type="term" value="P:extracellular matrix organization"/>
    <property type="evidence" value="ECO:0007669"/>
    <property type="project" value="TreeGrafter"/>
</dbReference>
<name>A0A835J0L1_9MAGN</name>
<dbReference type="GO" id="GO:0030574">
    <property type="term" value="P:collagen catabolic process"/>
    <property type="evidence" value="ECO:0007669"/>
    <property type="project" value="TreeGrafter"/>
</dbReference>
<evidence type="ECO:0000259" key="12">
    <source>
        <dbReference type="SMART" id="SM00235"/>
    </source>
</evidence>
<feature type="binding site" description="in inhibited form" evidence="9">
    <location>
        <position position="117"/>
    </location>
    <ligand>
        <name>Zn(2+)</name>
        <dbReference type="ChEBI" id="CHEBI:29105"/>
        <label>2</label>
        <note>catalytic</note>
    </ligand>
</feature>
<comment type="cofactor">
    <cofactor evidence="9">
        <name>Zn(2+)</name>
        <dbReference type="ChEBI" id="CHEBI:29105"/>
    </cofactor>
    <text evidence="9">Binds 2 Zn(2+) ions per subunit.</text>
</comment>
<evidence type="ECO:0000256" key="8">
    <source>
        <dbReference type="PIRSR" id="PIRSR001191-2"/>
    </source>
</evidence>
<feature type="binding site" evidence="9">
    <location>
        <position position="276"/>
    </location>
    <ligand>
        <name>Zn(2+)</name>
        <dbReference type="ChEBI" id="CHEBI:29105"/>
        <label>2</label>
        <note>catalytic</note>
    </ligand>
</feature>
<feature type="chain" id="PRO_5032419171" description="Peptidase metallopeptidase domain-containing protein" evidence="11">
    <location>
        <begin position="29"/>
        <end position="308"/>
    </location>
</feature>
<feature type="binding site" evidence="8">
    <location>
        <position position="268"/>
    </location>
    <ligand>
        <name>Zn(2+)</name>
        <dbReference type="ChEBI" id="CHEBI:29105"/>
        <label>2</label>
        <note>catalytic</note>
    </ligand>
</feature>
<sequence>MALKSSFLGLQAFLLLVIMFMLPSLLFSKPNGKSFDLQHLEGCHKGQKVKGVNQVKQYLERFGYLHYNNDPAHANANDDVFDDLLESAVKEYQLNHQLKPTGSLNSMTVKQMMKPRCGVPDTTRMSSGTVSHFTFFPGTPTPKWPADKRSLTYTFRSGAEVIDLQTLRPLISRAFAKWAAVTQFTFAEAQAGAQSDISIGFYRRAHGDGASFDGPGPVGRILAHAFRPTIGLFHYDADENWSTNPTTTEIDLESIAVHEIGHLLGLGHSSIPEAIMFGSIEPGQRKRGPLQPADVQGIRTLYDLPLPI</sequence>
<dbReference type="InterPro" id="IPR002477">
    <property type="entry name" value="Peptidoglycan-bd-like"/>
</dbReference>
<feature type="binding site" evidence="8">
    <location>
        <position position="258"/>
    </location>
    <ligand>
        <name>Zn(2+)</name>
        <dbReference type="ChEBI" id="CHEBI:29105"/>
        <label>2</label>
        <note>catalytic</note>
    </ligand>
</feature>
<gene>
    <name evidence="13" type="ORF">IFM89_026292</name>
</gene>
<comment type="cofactor">
    <cofactor evidence="9">
        <name>Ca(2+)</name>
        <dbReference type="ChEBI" id="CHEBI:29108"/>
    </cofactor>
    <text evidence="9">Can bind about 5 Ca(2+) ions per subunit.</text>
</comment>
<feature type="binding site" evidence="9">
    <location>
        <position position="196"/>
    </location>
    <ligand>
        <name>Ca(2+)</name>
        <dbReference type="ChEBI" id="CHEBI:29108"/>
        <label>2</label>
    </ligand>
</feature>
<dbReference type="CDD" id="cd04278">
    <property type="entry name" value="ZnMc_MMP"/>
    <property type="match status" value="1"/>
</dbReference>
<feature type="binding site" evidence="9">
    <location>
        <position position="239"/>
    </location>
    <ligand>
        <name>Ca(2+)</name>
        <dbReference type="ChEBI" id="CHEBI:29108"/>
        <label>3</label>
    </ligand>
</feature>
<evidence type="ECO:0000256" key="1">
    <source>
        <dbReference type="ARBA" id="ARBA00009614"/>
    </source>
</evidence>
<dbReference type="PIRSF" id="PIRSF001191">
    <property type="entry name" value="Peptidase_M10A_matrix"/>
    <property type="match status" value="1"/>
</dbReference>
<evidence type="ECO:0000256" key="2">
    <source>
        <dbReference type="ARBA" id="ARBA00022670"/>
    </source>
</evidence>
<feature type="binding site" evidence="8">
    <location>
        <position position="262"/>
    </location>
    <ligand>
        <name>Zn(2+)</name>
        <dbReference type="ChEBI" id="CHEBI:29105"/>
        <label>2</label>
        <note>catalytic</note>
    </ligand>
</feature>
<dbReference type="SMART" id="SM00235">
    <property type="entry name" value="ZnMc"/>
    <property type="match status" value="1"/>
</dbReference>
<feature type="active site" evidence="7">
    <location>
        <position position="259"/>
    </location>
</feature>
<proteinExistence type="inferred from homology"/>
<dbReference type="InterPro" id="IPR036365">
    <property type="entry name" value="PGBD-like_sf"/>
</dbReference>
<dbReference type="InterPro" id="IPR024079">
    <property type="entry name" value="MetalloPept_cat_dom_sf"/>
</dbReference>
<evidence type="ECO:0000256" key="11">
    <source>
        <dbReference type="SAM" id="SignalP"/>
    </source>
</evidence>